<reference evidence="1" key="1">
    <citation type="journal article" date="2021" name="Proc. Natl. Acad. Sci. U.S.A.">
        <title>A Catalog of Tens of Thousands of Viruses from Human Metagenomes Reveals Hidden Associations with Chronic Diseases.</title>
        <authorList>
            <person name="Tisza M.J."/>
            <person name="Buck C.B."/>
        </authorList>
    </citation>
    <scope>NUCLEOTIDE SEQUENCE</scope>
    <source>
        <strain evidence="1">Ct73D3</strain>
    </source>
</reference>
<proteinExistence type="predicted"/>
<evidence type="ECO:0000313" key="1">
    <source>
        <dbReference type="EMBL" id="DAE17697.1"/>
    </source>
</evidence>
<dbReference type="EMBL" id="BK015644">
    <property type="protein sequence ID" value="DAE17697.1"/>
    <property type="molecule type" value="Genomic_DNA"/>
</dbReference>
<name>A0A8S5QFW3_9CAUD</name>
<organism evidence="1">
    <name type="scientific">Siphoviridae sp. ct73D3</name>
    <dbReference type="NCBI Taxonomy" id="2825347"/>
    <lineage>
        <taxon>Viruses</taxon>
        <taxon>Duplodnaviria</taxon>
        <taxon>Heunggongvirae</taxon>
        <taxon>Uroviricota</taxon>
        <taxon>Caudoviricetes</taxon>
    </lineage>
</organism>
<protein>
    <submittedName>
        <fullName evidence="1">Uncharacterized protein</fullName>
    </submittedName>
</protein>
<accession>A0A8S5QFW3</accession>
<sequence length="50" mass="5545">MPVFTNLIISPLIVSSLLLYRIHDNQSIVVNGKLKYLLIICIGGIFTSVN</sequence>